<organism evidence="2">
    <name type="scientific">Nonomuraea gerenzanensis</name>
    <dbReference type="NCBI Taxonomy" id="93944"/>
    <lineage>
        <taxon>Bacteria</taxon>
        <taxon>Bacillati</taxon>
        <taxon>Actinomycetota</taxon>
        <taxon>Actinomycetes</taxon>
        <taxon>Streptosporangiales</taxon>
        <taxon>Streptosporangiaceae</taxon>
        <taxon>Nonomuraea</taxon>
    </lineage>
</organism>
<evidence type="ECO:0000313" key="2">
    <source>
        <dbReference type="EMBL" id="SBO93807.1"/>
    </source>
</evidence>
<sequence length="461" mass="48375">MPLELSRGGEPGWGDAELHRSARLSDPKGYALLALVPGVLPWQRARVLLEILAASQDGLGEATRATLAKVTRALMFGLPPAYALRALLALRRLRANHKHTTRAIVAFVLEHPDADALIEARRPALVDCLEHALGRSTARTCARLVTASDAAQSATAGEDAQSATASEGAQSATAGEGARLATASEGARPSTGDEAGDAYLRRSLLRFTADPATAIARLRKLYGPGTYGAPAPQEPPAPLDQATEQPPIVTPTNRGDIAATLVHLYQGGPAAELRPALAGYVARATGGLPRLAAHVAVVLDTSRSMRGYGDREWALMSQALALRLVLGKVCERLTVVETGGTAQAPAGSADLAVALLDALAAGPDLVVIVTDGYENHLPGDLARVAATLPRAGVTTPVVLCLAAFTRSDDLTLRHPAPVLPHRPFWHQDDFAGLLPWMFAYCTAGPDWIRTTALARLDGGGR</sequence>
<dbReference type="AlphaFoldDB" id="A0A1M4E4P9"/>
<evidence type="ECO:0008006" key="3">
    <source>
        <dbReference type="Google" id="ProtNLM"/>
    </source>
</evidence>
<accession>A0A1M4E4P9</accession>
<evidence type="ECO:0000256" key="1">
    <source>
        <dbReference type="SAM" id="MobiDB-lite"/>
    </source>
</evidence>
<dbReference type="SUPFAM" id="SSF53300">
    <property type="entry name" value="vWA-like"/>
    <property type="match status" value="1"/>
</dbReference>
<name>A0A1M4E4P9_9ACTN</name>
<reference evidence="2" key="1">
    <citation type="submission" date="2016-04" db="EMBL/GenBank/DDBJ databases">
        <authorList>
            <person name="Evans L.H."/>
            <person name="Alamgir A."/>
            <person name="Owens N."/>
            <person name="Weber N.D."/>
            <person name="Virtaneva K."/>
            <person name="Barbian K."/>
            <person name="Babar A."/>
            <person name="Rosenke K."/>
        </authorList>
    </citation>
    <scope>NUCLEOTIDE SEQUENCE</scope>
    <source>
        <strain evidence="2">Nono1</strain>
    </source>
</reference>
<protein>
    <recommendedName>
        <fullName evidence="3">VWA domain-containing protein</fullName>
    </recommendedName>
</protein>
<proteinExistence type="predicted"/>
<gene>
    <name evidence="2" type="ORF">BN4615_P3321</name>
</gene>
<feature type="compositionally biased region" description="Polar residues" evidence="1">
    <location>
        <begin position="152"/>
        <end position="173"/>
    </location>
</feature>
<dbReference type="InterPro" id="IPR036465">
    <property type="entry name" value="vWFA_dom_sf"/>
</dbReference>
<feature type="region of interest" description="Disordered" evidence="1">
    <location>
        <begin position="152"/>
        <end position="195"/>
    </location>
</feature>
<dbReference type="EMBL" id="LT559118">
    <property type="protein sequence ID" value="SBO93807.1"/>
    <property type="molecule type" value="Genomic_DNA"/>
</dbReference>